<dbReference type="Proteomes" id="UP000241639">
    <property type="component" value="Unassembled WGS sequence"/>
</dbReference>
<keyword evidence="3" id="KW-0472">Membrane</keyword>
<evidence type="ECO:0000256" key="1">
    <source>
        <dbReference type="ARBA" id="ARBA00022737"/>
    </source>
</evidence>
<dbReference type="Pfam" id="PF05593">
    <property type="entry name" value="RHS_repeat"/>
    <property type="match status" value="1"/>
</dbReference>
<feature type="domain" description="Teneurin-like YD-shell" evidence="4">
    <location>
        <begin position="391"/>
        <end position="674"/>
    </location>
</feature>
<evidence type="ECO:0000256" key="2">
    <source>
        <dbReference type="SAM" id="MobiDB-lite"/>
    </source>
</evidence>
<dbReference type="Pfam" id="PF25023">
    <property type="entry name" value="TEN_YD-shell"/>
    <property type="match status" value="2"/>
</dbReference>
<evidence type="ECO:0000313" key="6">
    <source>
        <dbReference type="Proteomes" id="UP000241639"/>
    </source>
</evidence>
<dbReference type="Gene3D" id="2.180.10.10">
    <property type="entry name" value="RHS repeat-associated core"/>
    <property type="match status" value="1"/>
</dbReference>
<dbReference type="InterPro" id="IPR031325">
    <property type="entry name" value="RHS_repeat"/>
</dbReference>
<feature type="domain" description="Teneurin-like YD-shell" evidence="4">
    <location>
        <begin position="107"/>
        <end position="238"/>
    </location>
</feature>
<protein>
    <submittedName>
        <fullName evidence="5">RHS repeat-associated protein</fullName>
    </submittedName>
</protein>
<dbReference type="EMBL" id="PZZP01000001">
    <property type="protein sequence ID" value="PTM59287.1"/>
    <property type="molecule type" value="Genomic_DNA"/>
</dbReference>
<dbReference type="InterPro" id="IPR022385">
    <property type="entry name" value="Rhs_assc_core"/>
</dbReference>
<reference evidence="5 6" key="1">
    <citation type="submission" date="2018-04" db="EMBL/GenBank/DDBJ databases">
        <title>Genomic Encyclopedia of Archaeal and Bacterial Type Strains, Phase II (KMG-II): from individual species to whole genera.</title>
        <authorList>
            <person name="Goeker M."/>
        </authorList>
    </citation>
    <scope>NUCLEOTIDE SEQUENCE [LARGE SCALE GENOMIC DNA]</scope>
    <source>
        <strain evidence="5 6">DSM 45169</strain>
    </source>
</reference>
<keyword evidence="6" id="KW-1185">Reference proteome</keyword>
<feature type="transmembrane region" description="Helical" evidence="3">
    <location>
        <begin position="752"/>
        <end position="775"/>
    </location>
</feature>
<keyword evidence="3" id="KW-1133">Transmembrane helix</keyword>
<dbReference type="InterPro" id="IPR050708">
    <property type="entry name" value="T6SS_VgrG/RHS"/>
</dbReference>
<dbReference type="RefSeq" id="WP_107726158.1">
    <property type="nucleotide sequence ID" value="NZ_PZZP01000001.1"/>
</dbReference>
<dbReference type="NCBIfam" id="TIGR01643">
    <property type="entry name" value="YD_repeat_2x"/>
    <property type="match status" value="5"/>
</dbReference>
<feature type="region of interest" description="Disordered" evidence="2">
    <location>
        <begin position="266"/>
        <end position="309"/>
    </location>
</feature>
<dbReference type="AlphaFoldDB" id="A0A2T4ZBN4"/>
<evidence type="ECO:0000259" key="4">
    <source>
        <dbReference type="Pfam" id="PF25023"/>
    </source>
</evidence>
<accession>A0A2T4ZBN4</accession>
<dbReference type="PANTHER" id="PTHR32305">
    <property type="match status" value="1"/>
</dbReference>
<proteinExistence type="predicted"/>
<keyword evidence="3" id="KW-0812">Transmembrane</keyword>
<feature type="transmembrane region" description="Helical" evidence="3">
    <location>
        <begin position="703"/>
        <end position="723"/>
    </location>
</feature>
<dbReference type="InterPro" id="IPR056823">
    <property type="entry name" value="TEN-like_YD-shell"/>
</dbReference>
<dbReference type="NCBIfam" id="TIGR03696">
    <property type="entry name" value="Rhs_assc_core"/>
    <property type="match status" value="1"/>
</dbReference>
<organism evidence="5 6">
    <name type="scientific">Desmospora activa DSM 45169</name>
    <dbReference type="NCBI Taxonomy" id="1121389"/>
    <lineage>
        <taxon>Bacteria</taxon>
        <taxon>Bacillati</taxon>
        <taxon>Bacillota</taxon>
        <taxon>Bacilli</taxon>
        <taxon>Bacillales</taxon>
        <taxon>Thermoactinomycetaceae</taxon>
        <taxon>Desmospora</taxon>
    </lineage>
</organism>
<dbReference type="Gene3D" id="2.60.120.260">
    <property type="entry name" value="Galactose-binding domain-like"/>
    <property type="match status" value="1"/>
</dbReference>
<name>A0A2T4ZBN4_9BACL</name>
<gene>
    <name evidence="5" type="ORF">C8J48_1894</name>
</gene>
<sequence length="799" mass="91345">MVGASGVYKSIYQDIPVKGSAGAVFTISGFSKVENPNPNGGIYGYIVRTYLGSTEQETFTYHFDKSKSHDWQHLAREIKTTKSFDRIRVHYQFSEQSGRAWFDTAKVIPGSITTKYGYDSNKNYQTKTTDPEGRVIESGYDTVGNQTSEKQVTDTTTFSYDGDDRLTKVTDAKKNETSYTYDDNSNKTKITNARGKETTFEYNEQDQVRKIIDAMGESVLFAYDLNGNLTKMTQPNGNTVEYDYDAVDRQTAVSYNGEKKYSFEYDSNGNTTKETDEAKNESTTFSYDDDNKLKTMKEPNNNQTDYSYDKNGNVIEQKLTAGSTTVTQGFGYNGNDQLTQIKESSKNRAIYTYDENDRVASRKNEDGTVSLFHYNGADDLVLQVILDKSGEQKESYTYTYDNKGNITQARDSKGTATYEYDELEQLTKETFPDGTVTEYTYDKTGNRLTKKVIKDGTTTTTTYTYDDADQLTKVDGQAYTYDKNGNLIGDGKRTYVYDAENRLTAVKEDDKTIASYTYRADGMRKTMTTGSTTLMFHYDENKNVTYETDQNNQIVASYTYGANNELVSMTRNGKTYYYQSNYRGDVTTLTDSAGAVVTTYEYDAFGNLLKETGNVENPYRYAGYRYDKETGLYYLQSRYYNPVTGRFLTRDTFEGFENEQLSLNKYAYTHNNPVMNVDPDGHYKKRAPWKNRWWNSKWFVSNAINWAITVLIGGSIGSLSLYLRTLSKRYFTKRAKVIFSTRIKRQLLRRGVSYRIASYVANAANVLFNVLMWAANPGERIFAYLDSRDRRPRNGYLNF</sequence>
<evidence type="ECO:0000256" key="3">
    <source>
        <dbReference type="SAM" id="Phobius"/>
    </source>
</evidence>
<keyword evidence="1" id="KW-0677">Repeat</keyword>
<dbReference type="InterPro" id="IPR006530">
    <property type="entry name" value="YD"/>
</dbReference>
<dbReference type="OrthoDB" id="41445at2"/>
<evidence type="ECO:0000313" key="5">
    <source>
        <dbReference type="EMBL" id="PTM59287.1"/>
    </source>
</evidence>
<dbReference type="PANTHER" id="PTHR32305:SF17">
    <property type="entry name" value="TRNA NUCLEASE WAPA"/>
    <property type="match status" value="1"/>
</dbReference>
<comment type="caution">
    <text evidence="5">The sequence shown here is derived from an EMBL/GenBank/DDBJ whole genome shotgun (WGS) entry which is preliminary data.</text>
</comment>